<dbReference type="AlphaFoldDB" id="A0A975NBH1"/>
<dbReference type="EMBL" id="CP076135">
    <property type="protein sequence ID" value="QWG19761.1"/>
    <property type="molecule type" value="Genomic_DNA"/>
</dbReference>
<evidence type="ECO:0000313" key="2">
    <source>
        <dbReference type="EMBL" id="QWG19761.1"/>
    </source>
</evidence>
<sequence>MLAERRERFRILGLSPKPAWAEVWHLWNVVMPRRSITGRLLTGRVWRRHDGRRWIYKKFTEHES</sequence>
<dbReference type="Proteomes" id="UP000680839">
    <property type="component" value="Chromosome"/>
</dbReference>
<accession>A0A975NBH1</accession>
<evidence type="ECO:0000313" key="3">
    <source>
        <dbReference type="Proteomes" id="UP000680839"/>
    </source>
</evidence>
<reference evidence="1" key="2">
    <citation type="submission" date="2021-06" db="EMBL/GenBank/DDBJ databases">
        <title>Bradyrhizobium sp. S2-20-1 Genome sequencing.</title>
        <authorList>
            <person name="Jin L."/>
        </authorList>
    </citation>
    <scope>NUCLEOTIDE SEQUENCE</scope>
    <source>
        <strain evidence="1">S2-20-1</strain>
    </source>
</reference>
<protein>
    <submittedName>
        <fullName evidence="1">Uncharacterized protein</fullName>
    </submittedName>
</protein>
<organism evidence="1 3">
    <name type="scientific">Bradyrhizobium sediminis</name>
    <dbReference type="NCBI Taxonomy" id="2840469"/>
    <lineage>
        <taxon>Bacteria</taxon>
        <taxon>Pseudomonadati</taxon>
        <taxon>Pseudomonadota</taxon>
        <taxon>Alphaproteobacteria</taxon>
        <taxon>Hyphomicrobiales</taxon>
        <taxon>Nitrobacteraceae</taxon>
        <taxon>Bradyrhizobium</taxon>
    </lineage>
</organism>
<dbReference type="KEGG" id="bsei:KMZ68_08025"/>
<proteinExistence type="predicted"/>
<gene>
    <name evidence="1" type="ORF">KMZ29_20305</name>
    <name evidence="2" type="ORF">KMZ68_08025</name>
</gene>
<dbReference type="RefSeq" id="WP_215615264.1">
    <property type="nucleotide sequence ID" value="NZ_CP076135.1"/>
</dbReference>
<name>A0A975NBH1_9BRAD</name>
<dbReference type="EMBL" id="CP076134">
    <property type="protein sequence ID" value="QWG12047.1"/>
    <property type="molecule type" value="Genomic_DNA"/>
</dbReference>
<evidence type="ECO:0000313" key="1">
    <source>
        <dbReference type="EMBL" id="QWG12047.1"/>
    </source>
</evidence>
<reference evidence="2" key="1">
    <citation type="submission" date="2021-06" db="EMBL/GenBank/DDBJ databases">
        <title>Bradyrhizobium sp. S2-11-2 Genome sequencing.</title>
        <authorList>
            <person name="Jin L."/>
        </authorList>
    </citation>
    <scope>NUCLEOTIDE SEQUENCE</scope>
    <source>
        <strain evidence="2">S2-11-2</strain>
    </source>
</reference>
<dbReference type="Proteomes" id="UP000680805">
    <property type="component" value="Chromosome"/>
</dbReference>